<protein>
    <submittedName>
        <fullName evidence="2">Uncharacterized protein</fullName>
    </submittedName>
</protein>
<proteinExistence type="predicted"/>
<gene>
    <name evidence="2" type="ORF">CAUS1442_LOCUS4749</name>
</gene>
<sequence>MQRYTFMLAAAAVATSCTASSVHDTQPQRAQDQDMTQNRNLAEFLDPDTDLCNNGTDEEPDLGPCVESRFPTCNNKQTRCFHRKPSRDRFHPDIHQPFYYIDYDRVVCMDEKQTQCTSCTPGRYCAAEQRCIMEHLDYPCPQWF</sequence>
<organism evidence="2">
    <name type="scientific">Craspedostauros australis</name>
    <dbReference type="NCBI Taxonomy" id="1486917"/>
    <lineage>
        <taxon>Eukaryota</taxon>
        <taxon>Sar</taxon>
        <taxon>Stramenopiles</taxon>
        <taxon>Ochrophyta</taxon>
        <taxon>Bacillariophyta</taxon>
        <taxon>Bacillariophyceae</taxon>
        <taxon>Bacillariophycidae</taxon>
        <taxon>Naviculales</taxon>
        <taxon>Naviculaceae</taxon>
        <taxon>Craspedostauros</taxon>
    </lineage>
</organism>
<name>A0A7R9WR19_9STRA</name>
<feature type="signal peptide" evidence="1">
    <location>
        <begin position="1"/>
        <end position="19"/>
    </location>
</feature>
<dbReference type="EMBL" id="HBEF01007621">
    <property type="protein sequence ID" value="CAD8332648.1"/>
    <property type="molecule type" value="Transcribed_RNA"/>
</dbReference>
<dbReference type="AlphaFoldDB" id="A0A7R9WR19"/>
<reference evidence="2" key="1">
    <citation type="submission" date="2021-01" db="EMBL/GenBank/DDBJ databases">
        <authorList>
            <person name="Corre E."/>
            <person name="Pelletier E."/>
            <person name="Niang G."/>
            <person name="Scheremetjew M."/>
            <person name="Finn R."/>
            <person name="Kale V."/>
            <person name="Holt S."/>
            <person name="Cochrane G."/>
            <person name="Meng A."/>
            <person name="Brown T."/>
            <person name="Cohen L."/>
        </authorList>
    </citation>
    <scope>NUCLEOTIDE SEQUENCE</scope>
    <source>
        <strain evidence="2">CCMP3328</strain>
    </source>
</reference>
<accession>A0A7R9WR19</accession>
<evidence type="ECO:0000313" key="2">
    <source>
        <dbReference type="EMBL" id="CAD8332648.1"/>
    </source>
</evidence>
<feature type="chain" id="PRO_5030875195" evidence="1">
    <location>
        <begin position="20"/>
        <end position="144"/>
    </location>
</feature>
<evidence type="ECO:0000256" key="1">
    <source>
        <dbReference type="SAM" id="SignalP"/>
    </source>
</evidence>
<keyword evidence="1" id="KW-0732">Signal</keyword>
<dbReference type="PROSITE" id="PS51257">
    <property type="entry name" value="PROKAR_LIPOPROTEIN"/>
    <property type="match status" value="1"/>
</dbReference>